<dbReference type="Proteomes" id="UP000799757">
    <property type="component" value="Unassembled WGS sequence"/>
</dbReference>
<dbReference type="OrthoDB" id="10017208at2759"/>
<dbReference type="AlphaFoldDB" id="A0A6A6WV74"/>
<sequence length="234" mass="26038">MFFLACPVDWAIICRPFNFYWRNDIKGICGNIQQSMLLVAVLNQITRLFTYTATFTVLVEAQDANAPQDRICAIKVVQNFTIREFAKPRAKNQWGTTIFPDAVLTFIEPSLSVINTSIPLFPAVYRRGKSTGGARTGHPQTLKLALADRSRDGKGTNTSSGVPWVNWALVVDTASDANGQRVPQTHRTHLGTVEKFPCRLDHSKDSLLPVIPYHLLLPALLAHTCPPIMRLPSL</sequence>
<protein>
    <submittedName>
        <fullName evidence="1">Uncharacterized protein</fullName>
    </submittedName>
</protein>
<keyword evidence="2" id="KW-1185">Reference proteome</keyword>
<name>A0A6A6WV74_9PLEO</name>
<dbReference type="EMBL" id="MU002276">
    <property type="protein sequence ID" value="KAF2787815.1"/>
    <property type="molecule type" value="Genomic_DNA"/>
</dbReference>
<accession>A0A6A6WV74</accession>
<gene>
    <name evidence="1" type="ORF">K505DRAFT_342620</name>
</gene>
<evidence type="ECO:0000313" key="1">
    <source>
        <dbReference type="EMBL" id="KAF2787815.1"/>
    </source>
</evidence>
<proteinExistence type="predicted"/>
<evidence type="ECO:0000313" key="2">
    <source>
        <dbReference type="Proteomes" id="UP000799757"/>
    </source>
</evidence>
<organism evidence="1 2">
    <name type="scientific">Melanomma pulvis-pyrius CBS 109.77</name>
    <dbReference type="NCBI Taxonomy" id="1314802"/>
    <lineage>
        <taxon>Eukaryota</taxon>
        <taxon>Fungi</taxon>
        <taxon>Dikarya</taxon>
        <taxon>Ascomycota</taxon>
        <taxon>Pezizomycotina</taxon>
        <taxon>Dothideomycetes</taxon>
        <taxon>Pleosporomycetidae</taxon>
        <taxon>Pleosporales</taxon>
        <taxon>Melanommataceae</taxon>
        <taxon>Melanomma</taxon>
    </lineage>
</organism>
<reference evidence="1" key="1">
    <citation type="journal article" date="2020" name="Stud. Mycol.">
        <title>101 Dothideomycetes genomes: a test case for predicting lifestyles and emergence of pathogens.</title>
        <authorList>
            <person name="Haridas S."/>
            <person name="Albert R."/>
            <person name="Binder M."/>
            <person name="Bloem J."/>
            <person name="Labutti K."/>
            <person name="Salamov A."/>
            <person name="Andreopoulos B."/>
            <person name="Baker S."/>
            <person name="Barry K."/>
            <person name="Bills G."/>
            <person name="Bluhm B."/>
            <person name="Cannon C."/>
            <person name="Castanera R."/>
            <person name="Culley D."/>
            <person name="Daum C."/>
            <person name="Ezra D."/>
            <person name="Gonzalez J."/>
            <person name="Henrissat B."/>
            <person name="Kuo A."/>
            <person name="Liang C."/>
            <person name="Lipzen A."/>
            <person name="Lutzoni F."/>
            <person name="Magnuson J."/>
            <person name="Mondo S."/>
            <person name="Nolan M."/>
            <person name="Ohm R."/>
            <person name="Pangilinan J."/>
            <person name="Park H.-J."/>
            <person name="Ramirez L."/>
            <person name="Alfaro M."/>
            <person name="Sun H."/>
            <person name="Tritt A."/>
            <person name="Yoshinaga Y."/>
            <person name="Zwiers L.-H."/>
            <person name="Turgeon B."/>
            <person name="Goodwin S."/>
            <person name="Spatafora J."/>
            <person name="Crous P."/>
            <person name="Grigoriev I."/>
        </authorList>
    </citation>
    <scope>NUCLEOTIDE SEQUENCE</scope>
    <source>
        <strain evidence="1">CBS 109.77</strain>
    </source>
</reference>